<comment type="caution">
    <text evidence="1">The sequence shown here is derived from an EMBL/GenBank/DDBJ whole genome shotgun (WGS) entry which is preliminary data.</text>
</comment>
<organism evidence="1 2">
    <name type="scientific">Aggregatibacter actinomycetemcomitans serotype e str. SC1083</name>
    <dbReference type="NCBI Taxonomy" id="907488"/>
    <lineage>
        <taxon>Bacteria</taxon>
        <taxon>Pseudomonadati</taxon>
        <taxon>Pseudomonadota</taxon>
        <taxon>Gammaproteobacteria</taxon>
        <taxon>Pasteurellales</taxon>
        <taxon>Pasteurellaceae</taxon>
        <taxon>Aggregatibacter</taxon>
    </lineage>
</organism>
<accession>G4A740</accession>
<evidence type="ECO:0000313" key="1">
    <source>
        <dbReference type="EMBL" id="EGY34244.1"/>
    </source>
</evidence>
<evidence type="ECO:0000313" key="2">
    <source>
        <dbReference type="Proteomes" id="UP000005508"/>
    </source>
</evidence>
<dbReference type="EMBL" id="AEJM01000016">
    <property type="protein sequence ID" value="EGY34244.1"/>
    <property type="molecule type" value="Genomic_DNA"/>
</dbReference>
<sequence length="402" mass="45332">MQTQASADYQPVFQTENEKRIARAVMETAAKYAARPSEAPASQALLSDEIRQKIIKEVQTTLLSVQGELLTDNEVDMAQIVAKTTEIMVSQTIDIPRITVVPSGEVSAGFHPFKLDVSSLHLQPGAREITIHNLHTNEQSSLSAELGLKEKRPEDYIVFALIDFEDIDYLTQADLLYDLAGQMVAYLHSYLSESEALEVLDKDRRLIAKEIHAQMQAHFEETATAYEVRVSQGFSTLKPCNYTVSADEPVHSVRQTPKDVGKIKQMLFGGFAKCLYPFQKFDSDTERRVAVILESDAQKWFKPAQGQFLIYWKSGLDSKEYVPDFVVETEEGIWLAETKARNDLSSPEVLAKAEAAVKWCQHASDYALQHGGKAWRYVLIPHDEVSKAKRLADFLRFEKKVV</sequence>
<dbReference type="PATRIC" id="fig|907488.3.peg.623"/>
<gene>
    <name evidence="1" type="ORF">SC1083_0631</name>
</gene>
<dbReference type="Proteomes" id="UP000005508">
    <property type="component" value="Unassembled WGS sequence"/>
</dbReference>
<proteinExistence type="predicted"/>
<name>G4A740_AGGAC</name>
<dbReference type="AlphaFoldDB" id="G4A740"/>
<reference evidence="1 2" key="1">
    <citation type="submission" date="2010-10" db="EMBL/GenBank/DDBJ databases">
        <authorList>
            <person name="Chen C."/>
            <person name="Kittichotirat W."/>
            <person name="Asikainen S."/>
            <person name="Bumgarner R."/>
        </authorList>
    </citation>
    <scope>NUCLEOTIDE SEQUENCE [LARGE SCALE GENOMIC DNA]</scope>
    <source>
        <strain evidence="1 2">SC1083</strain>
    </source>
</reference>
<protein>
    <submittedName>
        <fullName evidence="1">Putative type III restriction enzyme</fullName>
    </submittedName>
</protein>